<evidence type="ECO:0000313" key="2">
    <source>
        <dbReference type="EMBL" id="SDN59945.1"/>
    </source>
</evidence>
<proteinExistence type="predicted"/>
<evidence type="ECO:0000313" key="3">
    <source>
        <dbReference type="Proteomes" id="UP000199334"/>
    </source>
</evidence>
<dbReference type="OrthoDB" id="2860117at2"/>
<dbReference type="AlphaFoldDB" id="A0A1H0CQ42"/>
<name>A0A1H0CQ42_9BACI</name>
<dbReference type="EMBL" id="FNIG01000006">
    <property type="protein sequence ID" value="SDN59945.1"/>
    <property type="molecule type" value="Genomic_DNA"/>
</dbReference>
<dbReference type="InterPro" id="IPR025571">
    <property type="entry name" value="YqfQ"/>
</dbReference>
<keyword evidence="3" id="KW-1185">Reference proteome</keyword>
<dbReference type="RefSeq" id="WP_093857035.1">
    <property type="nucleotide sequence ID" value="NZ_BJVZ01000002.1"/>
</dbReference>
<protein>
    <submittedName>
        <fullName evidence="2">YqfQ-like protein</fullName>
    </submittedName>
</protein>
<sequence>MDPFGFLPPQYPGYQNYYYQPPYQQQTVSKGGKFLQKLLGKSQYGGYPQQLYGYGQSTGMASKYATLHETLNHVQKGIGLFQQYAPYIKEYGPLVKNLPMFLDMMKIMMENDDEESSTDHQNESDQDSSKEDKDEHQQNQNEQLDKSKSKSSTRSDGLPSPKLYI</sequence>
<organism evidence="2 3">
    <name type="scientific">Tenuibacillus multivorans</name>
    <dbReference type="NCBI Taxonomy" id="237069"/>
    <lineage>
        <taxon>Bacteria</taxon>
        <taxon>Bacillati</taxon>
        <taxon>Bacillota</taxon>
        <taxon>Bacilli</taxon>
        <taxon>Bacillales</taxon>
        <taxon>Bacillaceae</taxon>
        <taxon>Tenuibacillus</taxon>
    </lineage>
</organism>
<gene>
    <name evidence="2" type="ORF">SAMN05216498_2623</name>
</gene>
<dbReference type="Proteomes" id="UP000199334">
    <property type="component" value="Unassembled WGS sequence"/>
</dbReference>
<evidence type="ECO:0000256" key="1">
    <source>
        <dbReference type="SAM" id="MobiDB-lite"/>
    </source>
</evidence>
<dbReference type="STRING" id="237069.SAMN05216498_2623"/>
<accession>A0A1H0CQ42</accession>
<reference evidence="2 3" key="1">
    <citation type="submission" date="2016-10" db="EMBL/GenBank/DDBJ databases">
        <authorList>
            <person name="de Groot N.N."/>
        </authorList>
    </citation>
    <scope>NUCLEOTIDE SEQUENCE [LARGE SCALE GENOMIC DNA]</scope>
    <source>
        <strain evidence="2 3">CGMCC 1.3442</strain>
    </source>
</reference>
<feature type="compositionally biased region" description="Basic and acidic residues" evidence="1">
    <location>
        <begin position="117"/>
        <end position="148"/>
    </location>
</feature>
<feature type="region of interest" description="Disordered" evidence="1">
    <location>
        <begin position="112"/>
        <end position="165"/>
    </location>
</feature>
<dbReference type="Pfam" id="PF14181">
    <property type="entry name" value="YqfQ"/>
    <property type="match status" value="1"/>
</dbReference>